<evidence type="ECO:0000256" key="6">
    <source>
        <dbReference type="PIRSR" id="PIRSR022950-1"/>
    </source>
</evidence>
<evidence type="ECO:0000259" key="8">
    <source>
        <dbReference type="Pfam" id="PF12697"/>
    </source>
</evidence>
<dbReference type="Gene3D" id="3.40.50.1820">
    <property type="entry name" value="alpha/beta hydrolase"/>
    <property type="match status" value="1"/>
</dbReference>
<proteinExistence type="evidence at transcript level"/>
<dbReference type="PIRSF" id="PIRSF022950">
    <property type="entry name" value="PPase_methylesterase_euk"/>
    <property type="match status" value="1"/>
</dbReference>
<dbReference type="GO" id="GO:0051723">
    <property type="term" value="F:protein methylesterase activity"/>
    <property type="evidence" value="ECO:0007669"/>
    <property type="project" value="UniProtKB-EC"/>
</dbReference>
<sequence>MSSLQKQVLKNKLPPMRPKPFARVPDRGKCSSRKKDYSPLTWRSYFTDAKDVKTDEGNVFRVYTKGTTGPLLLLLHGGGYSGLTWSLFTHEMCHIVECRVAALDIRGHGETMTSNDNDLSAETLSRDIGAVYSAMYPDDSDQPPVVLVGHSMGGAVAVHAGYMNVIPNLIGLIVIDVVEGTAMDALQSMQTFLRGRPSSFSSLEYAVEWCVRSGQVRNLESARVSMPAQLKNSRTGEPATKSIVETASSRTAAEDAEKRLLNDEAPSVMARVDQIAEEPEVGTAEKPTLQDGSGGFKPPSAARTSEDSGKFVWRIDLSRTEEYWRGWFVGLSSLFLMVPCPKLLLLAGVDRLDKDLTIGQMQGKFQMQVLPQCGHAVHEDVPDKVAEAVATFLVRNKYAEPTAHFQRTFPAC</sequence>
<dbReference type="PANTHER" id="PTHR14189:SF0">
    <property type="entry name" value="PROTEIN PHOSPHATASE METHYLESTERASE 1"/>
    <property type="match status" value="1"/>
</dbReference>
<dbReference type="PANTHER" id="PTHR14189">
    <property type="entry name" value="PROTEIN PHOSPHATASE METHYLESTERASE-1 RELATED"/>
    <property type="match status" value="1"/>
</dbReference>
<comment type="function">
    <text evidence="5">Demethylates proteins that have been reversibly carboxymethylated.</text>
</comment>
<evidence type="ECO:0000256" key="5">
    <source>
        <dbReference type="PIRNR" id="PIRNR022950"/>
    </source>
</evidence>
<evidence type="ECO:0000256" key="4">
    <source>
        <dbReference type="ARBA" id="ARBA00049203"/>
    </source>
</evidence>
<feature type="active site" evidence="6">
    <location>
        <position position="151"/>
    </location>
</feature>
<evidence type="ECO:0000256" key="3">
    <source>
        <dbReference type="ARBA" id="ARBA00022801"/>
    </source>
</evidence>
<dbReference type="InterPro" id="IPR016812">
    <property type="entry name" value="PPase_methylesterase_euk"/>
</dbReference>
<name>A0A131XS79_IXORI</name>
<dbReference type="SUPFAM" id="SSF53474">
    <property type="entry name" value="alpha/beta-Hydrolases"/>
    <property type="match status" value="1"/>
</dbReference>
<feature type="active site" evidence="6">
    <location>
        <position position="375"/>
    </location>
</feature>
<feature type="active site" evidence="6">
    <location>
        <position position="176"/>
    </location>
</feature>
<evidence type="ECO:0000256" key="1">
    <source>
        <dbReference type="ARBA" id="ARBA00008645"/>
    </source>
</evidence>
<comment type="similarity">
    <text evidence="1 5">Belongs to the AB hydrolase superfamily.</text>
</comment>
<dbReference type="AlphaFoldDB" id="A0A131XS79"/>
<organism evidence="9">
    <name type="scientific">Ixodes ricinus</name>
    <name type="common">Common tick</name>
    <name type="synonym">Acarus ricinus</name>
    <dbReference type="NCBI Taxonomy" id="34613"/>
    <lineage>
        <taxon>Eukaryota</taxon>
        <taxon>Metazoa</taxon>
        <taxon>Ecdysozoa</taxon>
        <taxon>Arthropoda</taxon>
        <taxon>Chelicerata</taxon>
        <taxon>Arachnida</taxon>
        <taxon>Acari</taxon>
        <taxon>Parasitiformes</taxon>
        <taxon>Ixodida</taxon>
        <taxon>Ixodoidea</taxon>
        <taxon>Ixodidae</taxon>
        <taxon>Ixodinae</taxon>
        <taxon>Ixodes</taxon>
    </lineage>
</organism>
<dbReference type="Pfam" id="PF12697">
    <property type="entry name" value="Abhydrolase_6"/>
    <property type="match status" value="1"/>
</dbReference>
<feature type="region of interest" description="Disordered" evidence="7">
    <location>
        <begin position="1"/>
        <end position="32"/>
    </location>
</feature>
<keyword evidence="2 5" id="KW-0719">Serine esterase</keyword>
<feature type="region of interest" description="Disordered" evidence="7">
    <location>
        <begin position="280"/>
        <end position="304"/>
    </location>
</feature>
<dbReference type="InterPro" id="IPR000073">
    <property type="entry name" value="AB_hydrolase_1"/>
</dbReference>
<evidence type="ECO:0000256" key="2">
    <source>
        <dbReference type="ARBA" id="ARBA00022487"/>
    </source>
</evidence>
<comment type="catalytic activity">
    <reaction evidence="4">
        <text>[phosphatase 2A protein]-C-terminal L-leucine methyl ester + H2O = [phosphatase 2A protein]-C-terminal L-leucine + methanol + H(+)</text>
        <dbReference type="Rhea" id="RHEA:48548"/>
        <dbReference type="Rhea" id="RHEA-COMP:12134"/>
        <dbReference type="Rhea" id="RHEA-COMP:12135"/>
        <dbReference type="ChEBI" id="CHEBI:15377"/>
        <dbReference type="ChEBI" id="CHEBI:15378"/>
        <dbReference type="ChEBI" id="CHEBI:17790"/>
        <dbReference type="ChEBI" id="CHEBI:90516"/>
        <dbReference type="ChEBI" id="CHEBI:90517"/>
        <dbReference type="EC" id="3.1.1.89"/>
    </reaction>
</comment>
<reference evidence="9" key="1">
    <citation type="submission" date="2016-02" db="EMBL/GenBank/DDBJ databases">
        <title>RNAseq analyses of the midgut from blood- or serum-fed Ixodes ricinus ticks.</title>
        <authorList>
            <person name="Perner J."/>
            <person name="Provaznik J."/>
            <person name="Schrenkova J."/>
            <person name="Urbanova V."/>
            <person name="Ribeiro J.M."/>
            <person name="Kopacek P."/>
        </authorList>
    </citation>
    <scope>NUCLEOTIDE SEQUENCE</scope>
    <source>
        <tissue evidence="9">Gut</tissue>
    </source>
</reference>
<dbReference type="EC" id="3.1.1.-" evidence="5"/>
<feature type="region of interest" description="Disordered" evidence="7">
    <location>
        <begin position="228"/>
        <end position="251"/>
    </location>
</feature>
<evidence type="ECO:0000313" key="9">
    <source>
        <dbReference type="EMBL" id="JAP69025.1"/>
    </source>
</evidence>
<dbReference type="InterPro" id="IPR029058">
    <property type="entry name" value="AB_hydrolase_fold"/>
</dbReference>
<evidence type="ECO:0000256" key="7">
    <source>
        <dbReference type="SAM" id="MobiDB-lite"/>
    </source>
</evidence>
<keyword evidence="3 5" id="KW-0378">Hydrolase</keyword>
<feature type="domain" description="AB hydrolase-1" evidence="8">
    <location>
        <begin position="72"/>
        <end position="388"/>
    </location>
</feature>
<dbReference type="EMBL" id="GEFM01006771">
    <property type="protein sequence ID" value="JAP69025.1"/>
    <property type="molecule type" value="mRNA"/>
</dbReference>
<protein>
    <recommendedName>
        <fullName evidence="5">Protein phosphatase methylesterase 1</fullName>
        <shortName evidence="5">PME-1</shortName>
        <ecNumber evidence="5">3.1.1.-</ecNumber>
    </recommendedName>
</protein>
<accession>A0A131XS79</accession>